<evidence type="ECO:0000313" key="1">
    <source>
        <dbReference type="EMBL" id="GAI66293.1"/>
    </source>
</evidence>
<name>X1QDJ1_9ZZZZ</name>
<feature type="non-terminal residue" evidence="1">
    <location>
        <position position="1"/>
    </location>
</feature>
<proteinExistence type="predicted"/>
<accession>X1QDJ1</accession>
<sequence>ISTNSIFILSSLYSYESILVSDTFLDEATYRLSFRFLYEATGVCCGF</sequence>
<comment type="caution">
    <text evidence="1">The sequence shown here is derived from an EMBL/GenBank/DDBJ whole genome shotgun (WGS) entry which is preliminary data.</text>
</comment>
<reference evidence="1" key="1">
    <citation type="journal article" date="2014" name="Front. Microbiol.">
        <title>High frequency of phylogenetically diverse reductive dehalogenase-homologous genes in deep subseafloor sedimentary metagenomes.</title>
        <authorList>
            <person name="Kawai M."/>
            <person name="Futagami T."/>
            <person name="Toyoda A."/>
            <person name="Takaki Y."/>
            <person name="Nishi S."/>
            <person name="Hori S."/>
            <person name="Arai W."/>
            <person name="Tsubouchi T."/>
            <person name="Morono Y."/>
            <person name="Uchiyama I."/>
            <person name="Ito T."/>
            <person name="Fujiyama A."/>
            <person name="Inagaki F."/>
            <person name="Takami H."/>
        </authorList>
    </citation>
    <scope>NUCLEOTIDE SEQUENCE</scope>
    <source>
        <strain evidence="1">Expedition CK06-06</strain>
    </source>
</reference>
<dbReference type="AlphaFoldDB" id="X1QDJ1"/>
<gene>
    <name evidence="1" type="ORF">S06H3_66342</name>
</gene>
<organism evidence="1">
    <name type="scientific">marine sediment metagenome</name>
    <dbReference type="NCBI Taxonomy" id="412755"/>
    <lineage>
        <taxon>unclassified sequences</taxon>
        <taxon>metagenomes</taxon>
        <taxon>ecological metagenomes</taxon>
    </lineage>
</organism>
<protein>
    <submittedName>
        <fullName evidence="1">Uncharacterized protein</fullName>
    </submittedName>
</protein>
<dbReference type="EMBL" id="BARV01045150">
    <property type="protein sequence ID" value="GAI66293.1"/>
    <property type="molecule type" value="Genomic_DNA"/>
</dbReference>